<dbReference type="RefSeq" id="WP_091514450.1">
    <property type="nucleotide sequence ID" value="NZ_FOLE01000009.1"/>
</dbReference>
<evidence type="ECO:0000256" key="1">
    <source>
        <dbReference type="ARBA" id="ARBA00001033"/>
    </source>
</evidence>
<evidence type="ECO:0000256" key="4">
    <source>
        <dbReference type="ARBA" id="ARBA00022723"/>
    </source>
</evidence>
<evidence type="ECO:0000256" key="2">
    <source>
        <dbReference type="ARBA" id="ARBA00001946"/>
    </source>
</evidence>
<comment type="similarity">
    <text evidence="3 8">Belongs to the inositol monophosphatase superfamily.</text>
</comment>
<dbReference type="EMBL" id="FOLE01000009">
    <property type="protein sequence ID" value="SFC74281.1"/>
    <property type="molecule type" value="Genomic_DNA"/>
</dbReference>
<keyword evidence="5 8" id="KW-0378">Hydrolase</keyword>
<keyword evidence="10" id="KW-1185">Reference proteome</keyword>
<reference evidence="9 10" key="1">
    <citation type="submission" date="2016-10" db="EMBL/GenBank/DDBJ databases">
        <authorList>
            <person name="de Groot N.N."/>
        </authorList>
    </citation>
    <scope>NUCLEOTIDE SEQUENCE [LARGE SCALE GENOMIC DNA]</scope>
    <source>
        <strain evidence="9 10">DSM 6793</strain>
    </source>
</reference>
<organism evidence="9 10">
    <name type="scientific">Flexibacter flexilis DSM 6793</name>
    <dbReference type="NCBI Taxonomy" id="927664"/>
    <lineage>
        <taxon>Bacteria</taxon>
        <taxon>Pseudomonadati</taxon>
        <taxon>Bacteroidota</taxon>
        <taxon>Cytophagia</taxon>
        <taxon>Cytophagales</taxon>
        <taxon>Flexibacteraceae</taxon>
        <taxon>Flexibacter</taxon>
    </lineage>
</organism>
<dbReference type="PANTHER" id="PTHR20854">
    <property type="entry name" value="INOSITOL MONOPHOSPHATASE"/>
    <property type="match status" value="1"/>
</dbReference>
<dbReference type="PRINTS" id="PR01959">
    <property type="entry name" value="SBIMPHPHTASE"/>
</dbReference>
<name>A0A1I1LMJ8_9BACT</name>
<gene>
    <name evidence="9" type="ORF">SAMN05421780_10944</name>
</gene>
<dbReference type="Gene3D" id="3.40.190.80">
    <property type="match status" value="1"/>
</dbReference>
<comment type="cofactor">
    <cofactor evidence="2 7 8">
        <name>Mg(2+)</name>
        <dbReference type="ChEBI" id="CHEBI:18420"/>
    </cofactor>
</comment>
<keyword evidence="4 7" id="KW-0479">Metal-binding</keyword>
<dbReference type="FunFam" id="3.30.540.10:FF:000003">
    <property type="entry name" value="Inositol-1-monophosphatase"/>
    <property type="match status" value="1"/>
</dbReference>
<feature type="binding site" evidence="7">
    <location>
        <position position="101"/>
    </location>
    <ligand>
        <name>Mg(2+)</name>
        <dbReference type="ChEBI" id="CHEBI:18420"/>
        <label>1</label>
        <note>catalytic</note>
    </ligand>
</feature>
<evidence type="ECO:0000256" key="5">
    <source>
        <dbReference type="ARBA" id="ARBA00022801"/>
    </source>
</evidence>
<dbReference type="STRING" id="927664.SAMN05421780_10944"/>
<dbReference type="OrthoDB" id="9772456at2"/>
<keyword evidence="6 7" id="KW-0460">Magnesium</keyword>
<dbReference type="InterPro" id="IPR000760">
    <property type="entry name" value="Inositol_monophosphatase-like"/>
</dbReference>
<evidence type="ECO:0000256" key="3">
    <source>
        <dbReference type="ARBA" id="ARBA00009759"/>
    </source>
</evidence>
<feature type="binding site" evidence="7">
    <location>
        <position position="100"/>
    </location>
    <ligand>
        <name>Mg(2+)</name>
        <dbReference type="ChEBI" id="CHEBI:18420"/>
        <label>1</label>
        <note>catalytic</note>
    </ligand>
</feature>
<dbReference type="InterPro" id="IPR020550">
    <property type="entry name" value="Inositol_monophosphatase_CS"/>
</dbReference>
<dbReference type="CDD" id="cd01639">
    <property type="entry name" value="IMPase"/>
    <property type="match status" value="1"/>
</dbReference>
<evidence type="ECO:0000256" key="6">
    <source>
        <dbReference type="ARBA" id="ARBA00022842"/>
    </source>
</evidence>
<dbReference type="SUPFAM" id="SSF56655">
    <property type="entry name" value="Carbohydrate phosphatase"/>
    <property type="match status" value="1"/>
</dbReference>
<dbReference type="Pfam" id="PF00459">
    <property type="entry name" value="Inositol_P"/>
    <property type="match status" value="1"/>
</dbReference>
<dbReference type="PROSITE" id="PS00629">
    <property type="entry name" value="IMP_1"/>
    <property type="match status" value="1"/>
</dbReference>
<protein>
    <recommendedName>
        <fullName evidence="8">Inositol-1-monophosphatase</fullName>
        <ecNumber evidence="8">3.1.3.25</ecNumber>
    </recommendedName>
</protein>
<feature type="binding site" evidence="7">
    <location>
        <position position="225"/>
    </location>
    <ligand>
        <name>Mg(2+)</name>
        <dbReference type="ChEBI" id="CHEBI:18420"/>
        <label>1</label>
        <note>catalytic</note>
    </ligand>
</feature>
<dbReference type="AlphaFoldDB" id="A0A1I1LMJ8"/>
<dbReference type="GO" id="GO:0046854">
    <property type="term" value="P:phosphatidylinositol phosphate biosynthetic process"/>
    <property type="evidence" value="ECO:0007669"/>
    <property type="project" value="InterPro"/>
</dbReference>
<dbReference type="EC" id="3.1.3.25" evidence="8"/>
<dbReference type="PANTHER" id="PTHR20854:SF4">
    <property type="entry name" value="INOSITOL-1-MONOPHOSPHATASE-RELATED"/>
    <property type="match status" value="1"/>
</dbReference>
<evidence type="ECO:0000313" key="9">
    <source>
        <dbReference type="EMBL" id="SFC74281.1"/>
    </source>
</evidence>
<dbReference type="InterPro" id="IPR022337">
    <property type="entry name" value="Inositol_monophosphatase_SuhB"/>
</dbReference>
<dbReference type="Proteomes" id="UP000199514">
    <property type="component" value="Unassembled WGS sequence"/>
</dbReference>
<evidence type="ECO:0000313" key="10">
    <source>
        <dbReference type="Proteomes" id="UP000199514"/>
    </source>
</evidence>
<dbReference type="Gene3D" id="3.30.540.10">
    <property type="entry name" value="Fructose-1,6-Bisphosphatase, subunit A, domain 1"/>
    <property type="match status" value="1"/>
</dbReference>
<evidence type="ECO:0000256" key="8">
    <source>
        <dbReference type="RuleBase" id="RU364068"/>
    </source>
</evidence>
<sequence length="277" mass="30724">MEQHISSLPLETICHNLTEVCKEAGAFIRREAKSFDRSRVEHKGLHDLVSYVDKETEKLLVTRLKSLWPEVGFIAEEGTEVVFDSQNPPTKGLYWIIDPLDGTTNFIHSQPVYAVSVALWQDGQLVVGCVYEVNADECFYGWAGGGAYCNGTPIRVSGNNLDNSLLATGFPYYDFGRLDDYLAIMREFMIRTRGLRRLGSAATDLAYVACGRNEGFFEFNLKPWDIAAGVLLVREAGGTVTGFEGEADFLFKGDVVSGGAAQPEMLDIIKKIWVKTT</sequence>
<evidence type="ECO:0000256" key="7">
    <source>
        <dbReference type="PIRSR" id="PIRSR600760-2"/>
    </source>
</evidence>
<dbReference type="PRINTS" id="PR00377">
    <property type="entry name" value="IMPHPHTASES"/>
</dbReference>
<proteinExistence type="inferred from homology"/>
<dbReference type="GO" id="GO:0008934">
    <property type="term" value="F:inositol monophosphate 1-phosphatase activity"/>
    <property type="evidence" value="ECO:0007669"/>
    <property type="project" value="InterPro"/>
</dbReference>
<feature type="binding site" evidence="7">
    <location>
        <position position="98"/>
    </location>
    <ligand>
        <name>Mg(2+)</name>
        <dbReference type="ChEBI" id="CHEBI:18420"/>
        <label>1</label>
        <note>catalytic</note>
    </ligand>
</feature>
<dbReference type="GO" id="GO:0006020">
    <property type="term" value="P:inositol metabolic process"/>
    <property type="evidence" value="ECO:0007669"/>
    <property type="project" value="TreeGrafter"/>
</dbReference>
<dbReference type="InterPro" id="IPR033942">
    <property type="entry name" value="IMPase"/>
</dbReference>
<accession>A0A1I1LMJ8</accession>
<dbReference type="PROSITE" id="PS00630">
    <property type="entry name" value="IMP_2"/>
    <property type="match status" value="1"/>
</dbReference>
<feature type="binding site" evidence="7">
    <location>
        <position position="76"/>
    </location>
    <ligand>
        <name>Mg(2+)</name>
        <dbReference type="ChEBI" id="CHEBI:18420"/>
        <label>1</label>
        <note>catalytic</note>
    </ligand>
</feature>
<dbReference type="GO" id="GO:0007165">
    <property type="term" value="P:signal transduction"/>
    <property type="evidence" value="ECO:0007669"/>
    <property type="project" value="TreeGrafter"/>
</dbReference>
<comment type="catalytic activity">
    <reaction evidence="1 8">
        <text>a myo-inositol phosphate + H2O = myo-inositol + phosphate</text>
        <dbReference type="Rhea" id="RHEA:24056"/>
        <dbReference type="ChEBI" id="CHEBI:15377"/>
        <dbReference type="ChEBI" id="CHEBI:17268"/>
        <dbReference type="ChEBI" id="CHEBI:43474"/>
        <dbReference type="ChEBI" id="CHEBI:84139"/>
        <dbReference type="EC" id="3.1.3.25"/>
    </reaction>
</comment>
<dbReference type="GO" id="GO:0046872">
    <property type="term" value="F:metal ion binding"/>
    <property type="evidence" value="ECO:0007669"/>
    <property type="project" value="UniProtKB-KW"/>
</dbReference>
<dbReference type="InterPro" id="IPR020583">
    <property type="entry name" value="Inositol_monoP_metal-BS"/>
</dbReference>